<dbReference type="Pfam" id="PF17667">
    <property type="entry name" value="Pkinase_fungal"/>
    <property type="match status" value="2"/>
</dbReference>
<dbReference type="PROSITE" id="PS00109">
    <property type="entry name" value="PROTEIN_KINASE_TYR"/>
    <property type="match status" value="1"/>
</dbReference>
<proteinExistence type="predicted"/>
<sequence>MRGCLRGTRGTWCGRSLDLADHMFGDLVTTGLARDILEQFLADGIVTCEGNKPSDGKATSLALTAAYDDAVAHAWNAPPDKSTPEPKTRYRWGWPKFPTTPIDENELVVFLKSIADSALSTARSIRKDDSLQPKNRFTAPVDKHHAIPLSYEPDGEDMCPDFMVLPLTAFRDNQELKVKEAYVNFTAILLAGESKSARNVRDGLIQVQRYMRGIKRARPWLRFAIGMSVGKDFIALSRGDGSGLERIEISLTDGRGCIEFIRIILGIVLADNKAFGHDTEIEICKKDVRMDVPEVCSLRVKLSTILPTFGGYRSSKPGNPSSASSNFPSVDQRSATSSTGATSDNTATGSKRGPDDDEMRRSKKRKRTLIFRAFIHVRVYGRECTGILSTSASIRGSGTTVYAVVGADDGKTYSALKTSSQDVARAGGQAAVLEILSGHKPHTNVIIPVKLFKPMAKDRRVNSTLRSIRGFLGNEMQNLTVENRILTVTISDLQRPVAYFWSPHDFVRGVIGALLGHEYLCEIGILHCDISENNIVLSLCQGGLGALIDFNMAIVGRPNMHRDLPFI</sequence>
<evidence type="ECO:0000313" key="3">
    <source>
        <dbReference type="EMBL" id="KIK27209.1"/>
    </source>
</evidence>
<dbReference type="SUPFAM" id="SSF56112">
    <property type="entry name" value="Protein kinase-like (PK-like)"/>
    <property type="match status" value="1"/>
</dbReference>
<dbReference type="EMBL" id="KN833697">
    <property type="protein sequence ID" value="KIK27209.1"/>
    <property type="molecule type" value="Genomic_DNA"/>
</dbReference>
<dbReference type="InterPro" id="IPR011009">
    <property type="entry name" value="Kinase-like_dom_sf"/>
</dbReference>
<feature type="compositionally biased region" description="Polar residues" evidence="1">
    <location>
        <begin position="327"/>
        <end position="349"/>
    </location>
</feature>
<dbReference type="GO" id="GO:0005524">
    <property type="term" value="F:ATP binding"/>
    <property type="evidence" value="ECO:0007669"/>
    <property type="project" value="InterPro"/>
</dbReference>
<feature type="region of interest" description="Disordered" evidence="1">
    <location>
        <begin position="313"/>
        <end position="363"/>
    </location>
</feature>
<feature type="compositionally biased region" description="Low complexity" evidence="1">
    <location>
        <begin position="314"/>
        <end position="326"/>
    </location>
</feature>
<dbReference type="PROSITE" id="PS50011">
    <property type="entry name" value="PROTEIN_KINASE_DOM"/>
    <property type="match status" value="1"/>
</dbReference>
<dbReference type="GO" id="GO:0004672">
    <property type="term" value="F:protein kinase activity"/>
    <property type="evidence" value="ECO:0007669"/>
    <property type="project" value="InterPro"/>
</dbReference>
<evidence type="ECO:0000259" key="2">
    <source>
        <dbReference type="PROSITE" id="PS50011"/>
    </source>
</evidence>
<protein>
    <recommendedName>
        <fullName evidence="2">Protein kinase domain-containing protein</fullName>
    </recommendedName>
</protein>
<keyword evidence="4" id="KW-1185">Reference proteome</keyword>
<evidence type="ECO:0000256" key="1">
    <source>
        <dbReference type="SAM" id="MobiDB-lite"/>
    </source>
</evidence>
<dbReference type="InterPro" id="IPR000719">
    <property type="entry name" value="Prot_kinase_dom"/>
</dbReference>
<dbReference type="Proteomes" id="UP000054018">
    <property type="component" value="Unassembled WGS sequence"/>
</dbReference>
<dbReference type="OrthoDB" id="5569250at2759"/>
<dbReference type="HOGENOM" id="CLU_451354_0_0_1"/>
<accession>A0A0C9ZMS2</accession>
<gene>
    <name evidence="3" type="ORF">PISMIDRAFT_201994</name>
</gene>
<feature type="domain" description="Protein kinase" evidence="2">
    <location>
        <begin position="374"/>
        <end position="567"/>
    </location>
</feature>
<dbReference type="AlphaFoldDB" id="A0A0C9ZMS2"/>
<dbReference type="InterPro" id="IPR040976">
    <property type="entry name" value="Pkinase_fungal"/>
</dbReference>
<reference evidence="3 4" key="1">
    <citation type="submission" date="2014-04" db="EMBL/GenBank/DDBJ databases">
        <authorList>
            <consortium name="DOE Joint Genome Institute"/>
            <person name="Kuo A."/>
            <person name="Kohler A."/>
            <person name="Costa M.D."/>
            <person name="Nagy L.G."/>
            <person name="Floudas D."/>
            <person name="Copeland A."/>
            <person name="Barry K.W."/>
            <person name="Cichocki N."/>
            <person name="Veneault-Fourrey C."/>
            <person name="LaButti K."/>
            <person name="Lindquist E.A."/>
            <person name="Lipzen A."/>
            <person name="Lundell T."/>
            <person name="Morin E."/>
            <person name="Murat C."/>
            <person name="Sun H."/>
            <person name="Tunlid A."/>
            <person name="Henrissat B."/>
            <person name="Grigoriev I.V."/>
            <person name="Hibbett D.S."/>
            <person name="Martin F."/>
            <person name="Nordberg H.P."/>
            <person name="Cantor M.N."/>
            <person name="Hua S.X."/>
        </authorList>
    </citation>
    <scope>NUCLEOTIDE SEQUENCE [LARGE SCALE GENOMIC DNA]</scope>
    <source>
        <strain evidence="3 4">441</strain>
    </source>
</reference>
<evidence type="ECO:0000313" key="4">
    <source>
        <dbReference type="Proteomes" id="UP000054018"/>
    </source>
</evidence>
<organism evidence="3 4">
    <name type="scientific">Pisolithus microcarpus 441</name>
    <dbReference type="NCBI Taxonomy" id="765257"/>
    <lineage>
        <taxon>Eukaryota</taxon>
        <taxon>Fungi</taxon>
        <taxon>Dikarya</taxon>
        <taxon>Basidiomycota</taxon>
        <taxon>Agaricomycotina</taxon>
        <taxon>Agaricomycetes</taxon>
        <taxon>Agaricomycetidae</taxon>
        <taxon>Boletales</taxon>
        <taxon>Sclerodermatineae</taxon>
        <taxon>Pisolithaceae</taxon>
        <taxon>Pisolithus</taxon>
    </lineage>
</organism>
<dbReference type="InterPro" id="IPR008266">
    <property type="entry name" value="Tyr_kinase_AS"/>
</dbReference>
<name>A0A0C9ZMS2_9AGAM</name>
<reference evidence="4" key="2">
    <citation type="submission" date="2015-01" db="EMBL/GenBank/DDBJ databases">
        <title>Evolutionary Origins and Diversification of the Mycorrhizal Mutualists.</title>
        <authorList>
            <consortium name="DOE Joint Genome Institute"/>
            <consortium name="Mycorrhizal Genomics Consortium"/>
            <person name="Kohler A."/>
            <person name="Kuo A."/>
            <person name="Nagy L.G."/>
            <person name="Floudas D."/>
            <person name="Copeland A."/>
            <person name="Barry K.W."/>
            <person name="Cichocki N."/>
            <person name="Veneault-Fourrey C."/>
            <person name="LaButti K."/>
            <person name="Lindquist E.A."/>
            <person name="Lipzen A."/>
            <person name="Lundell T."/>
            <person name="Morin E."/>
            <person name="Murat C."/>
            <person name="Riley R."/>
            <person name="Ohm R."/>
            <person name="Sun H."/>
            <person name="Tunlid A."/>
            <person name="Henrissat B."/>
            <person name="Grigoriev I.V."/>
            <person name="Hibbett D.S."/>
            <person name="Martin F."/>
        </authorList>
    </citation>
    <scope>NUCLEOTIDE SEQUENCE [LARGE SCALE GENOMIC DNA]</scope>
    <source>
        <strain evidence="4">441</strain>
    </source>
</reference>